<proteinExistence type="predicted"/>
<dbReference type="RefSeq" id="WP_088252646.1">
    <property type="nucleotide sequence ID" value="NZ_NIDE01000001.1"/>
</dbReference>
<accession>A0A225EH96</accession>
<evidence type="ECO:0000313" key="1">
    <source>
        <dbReference type="EMBL" id="OWK39549.1"/>
    </source>
</evidence>
<dbReference type="AlphaFoldDB" id="A0A225EH96"/>
<sequence>MLDNQLISLVISTIIAQEAAAGIPGTPLAQAFQPTQQGVNTVPTVYLYKVGDKRYGFRGVTDIWDAVNSQMVHTETQQYETTLQFSALATQNPSTPTQYTASDILNAIAYILQSSATVAALEAQGVGVERITDVRNPYFSDDRDRFEASPSFDVTLCHKQVIVTTAPILQTTEIQIATV</sequence>
<name>A0A225EH96_9BACT</name>
<dbReference type="Pfam" id="PF22756">
    <property type="entry name" value="E217_gp29"/>
    <property type="match status" value="1"/>
</dbReference>
<reference evidence="2" key="2">
    <citation type="journal article" date="2018" name="Appl. Environ. Microbiol.">
        <title>Genome Analysis of Fimbriiglobus ruber SP5(T), a Planctomycete with Confirmed Chitinolytic Capability.</title>
        <authorList>
            <person name="Ravin N.V."/>
            <person name="Rakitin A.L."/>
            <person name="Ivanova A.A."/>
            <person name="Beletsky A.V."/>
            <person name="Kulichevskaya I.S."/>
            <person name="Mardanov A.V."/>
            <person name="Dedysh S.N."/>
        </authorList>
    </citation>
    <scope>NUCLEOTIDE SEQUENCE</scope>
    <source>
        <strain evidence="2">SP5</strain>
    </source>
</reference>
<keyword evidence="3" id="KW-1185">Reference proteome</keyword>
<organism evidence="2 3">
    <name type="scientific">Fimbriiglobus ruber</name>
    <dbReference type="NCBI Taxonomy" id="1908690"/>
    <lineage>
        <taxon>Bacteria</taxon>
        <taxon>Pseudomonadati</taxon>
        <taxon>Planctomycetota</taxon>
        <taxon>Planctomycetia</taxon>
        <taxon>Gemmatales</taxon>
        <taxon>Gemmataceae</taxon>
        <taxon>Fimbriiglobus</taxon>
    </lineage>
</organism>
<dbReference type="InterPro" id="IPR054447">
    <property type="entry name" value="Gp29-like"/>
</dbReference>
<dbReference type="OrthoDB" id="8664669at2"/>
<evidence type="ECO:0000313" key="2">
    <source>
        <dbReference type="EMBL" id="OWK47567.1"/>
    </source>
</evidence>
<gene>
    <name evidence="2" type="ORF">FRUB_01266</name>
    <name evidence="1" type="ORF">FRUB_06112</name>
</gene>
<reference evidence="3" key="1">
    <citation type="submission" date="2017-06" db="EMBL/GenBank/DDBJ databases">
        <title>Genome analysis of Fimbriiglobus ruber SP5, the first member of the order Planctomycetales with confirmed chitinolytic capability.</title>
        <authorList>
            <person name="Ravin N.V."/>
            <person name="Rakitin A.L."/>
            <person name="Ivanova A.A."/>
            <person name="Beletsky A.V."/>
            <person name="Kulichevskaya I.S."/>
            <person name="Mardanov A.V."/>
            <person name="Dedysh S.N."/>
        </authorList>
    </citation>
    <scope>NUCLEOTIDE SEQUENCE [LARGE SCALE GENOMIC DNA]</scope>
    <source>
        <strain evidence="3">SP5</strain>
    </source>
</reference>
<evidence type="ECO:0000313" key="3">
    <source>
        <dbReference type="Proteomes" id="UP000214646"/>
    </source>
</evidence>
<comment type="caution">
    <text evidence="2">The sequence shown here is derived from an EMBL/GenBank/DDBJ whole genome shotgun (WGS) entry which is preliminary data.</text>
</comment>
<dbReference type="Proteomes" id="UP000214646">
    <property type="component" value="Unassembled WGS sequence"/>
</dbReference>
<dbReference type="EMBL" id="NIDE01000010">
    <property type="protein sequence ID" value="OWK39549.1"/>
    <property type="molecule type" value="Genomic_DNA"/>
</dbReference>
<protein>
    <submittedName>
        <fullName evidence="1">Phage protein</fullName>
    </submittedName>
</protein>
<dbReference type="EMBL" id="NIDE01000001">
    <property type="protein sequence ID" value="OWK47567.1"/>
    <property type="molecule type" value="Genomic_DNA"/>
</dbReference>